<feature type="compositionally biased region" description="Basic and acidic residues" evidence="1">
    <location>
        <begin position="227"/>
        <end position="237"/>
    </location>
</feature>
<reference evidence="5" key="1">
    <citation type="submission" date="2024-03" db="EMBL/GenBank/DDBJ databases">
        <title>WGS assembly of Saponaria officinalis var. Norfolk2.</title>
        <authorList>
            <person name="Jenkins J."/>
            <person name="Shu S."/>
            <person name="Grimwood J."/>
            <person name="Barry K."/>
            <person name="Goodstein D."/>
            <person name="Schmutz J."/>
            <person name="Leebens-Mack J."/>
            <person name="Osbourn A."/>
        </authorList>
    </citation>
    <scope>NUCLEOTIDE SEQUENCE [LARGE SCALE GENOMIC DNA]</scope>
    <source>
        <strain evidence="5">JIC</strain>
    </source>
</reference>
<keyword evidence="2" id="KW-0472">Membrane</keyword>
<protein>
    <submittedName>
        <fullName evidence="5">Uncharacterized protein</fullName>
    </submittedName>
</protein>
<name>A0AAW1IMX2_SAPOF</name>
<accession>A0AAW1IMX2</accession>
<feature type="region of interest" description="Disordered" evidence="1">
    <location>
        <begin position="372"/>
        <end position="391"/>
    </location>
</feature>
<dbReference type="Pfam" id="PF04782">
    <property type="entry name" value="DUF632"/>
    <property type="match status" value="1"/>
</dbReference>
<sequence>MILPLLLHSSTKIYYYFNNYSFFGEIRVCELLKLVRLVVVEVVVVVVVVVVVAVVMGCGGSKYEDDQQQQVLLKLCRERKQLLKSAAEHRFALAAAHAAYFGELTVVGEKLWRFVEEELVLLSSSSSSSISSLSSPVITIPSDDFKSEKVSMKNQKVEFDNLDQKKNKKKKMKNNLGKNGGNLEDDEDNSHNSHLHWSSSGENEEDDDDEHEHVHDHRKNHRGKAAKAAEQKSRGGESPKPGISYIPDHDLRPPYYSFDPSNSYGGYPNYPTQSPYYSNDYVDSGFNSYSNYPEYSSNYYNGSNNININSNSNEIGSSYGFGSNTTYTGYYMKKSNTKIPTVIYEEPKYVNNPIYAFSDSQGYSSNYQNVVNHRQEEEQEQKKVLPPTPPSPKVSAWDYFNPFESFEGGGVGGVGVGGGLYGGVQPPGMGMYGYGNGSESNSSSPDSREVREREGIPDLEEETETEVSFPMSNTKKVAPQKGGKSVKFQDHVHEIPASNKGKKINNVRYTGSSSGSSSATNFDEGSSRRTPFVEQEPELEVVDEEREVEDSSSLSPETEASIVTLSSSGEEHGHDHDHEHDHNHDHDHQNVYVKKKGVSFEVEEGGGSSHGMQSSMPSSLTTLSADGTRDLREVVREIKEEFEAATDYGKEVSTLLEVGRAPYRSRSTLLKVILAKMCSTSLPLSDSPSGLSTGYPEGDLDSRSLASTLDKLYVWEKKLYKEIKDEEKLRLVYEKQCKKLKTLDEQGAESSKVEAVEFSIRKLLTQINVSVRAVDSISSRIHKLRDEELQPQLKELIYGMRKMWKLMLKCHQKQFQAILESKTRALRANTGLRKDSSVRATIQLEAELLKWCQRFNNWIEMQRSYADTLNGWLERCIQYEPEVTSDGVMPFSPGRIGAPPVFVICHDWKQAMERVSESEVQTAMNDFATSLHQLWERQDEEQRRRLKAENMYKDFEKQIRVVRVDRQKKGRDHDDAFSDKNSLSIVASDSGISPLDDLKVDLDSMRQRVRQERAGHKEAVKLVHDAVSRSIQAGLIPIFESLESFTSEASKALDDVRLEHVSVGS</sequence>
<feature type="region of interest" description="Disordered" evidence="1">
    <location>
        <begin position="156"/>
        <end position="248"/>
    </location>
</feature>
<evidence type="ECO:0000259" key="3">
    <source>
        <dbReference type="Pfam" id="PF04782"/>
    </source>
</evidence>
<dbReference type="AlphaFoldDB" id="A0AAW1IMX2"/>
<feature type="compositionally biased region" description="Acidic residues" evidence="1">
    <location>
        <begin position="535"/>
        <end position="550"/>
    </location>
</feature>
<dbReference type="EMBL" id="JBDFQZ010000009">
    <property type="protein sequence ID" value="KAK9691369.1"/>
    <property type="molecule type" value="Genomic_DNA"/>
</dbReference>
<feature type="compositionally biased region" description="Basic and acidic residues" evidence="1">
    <location>
        <begin position="373"/>
        <end position="383"/>
    </location>
</feature>
<feature type="compositionally biased region" description="Low complexity" evidence="1">
    <location>
        <begin position="610"/>
        <end position="619"/>
    </location>
</feature>
<comment type="caution">
    <text evidence="5">The sequence shown here is derived from an EMBL/GenBank/DDBJ whole genome shotgun (WGS) entry which is preliminary data.</text>
</comment>
<gene>
    <name evidence="5" type="ORF">RND81_09G192800</name>
</gene>
<evidence type="ECO:0000256" key="2">
    <source>
        <dbReference type="SAM" id="Phobius"/>
    </source>
</evidence>
<proteinExistence type="predicted"/>
<dbReference type="PANTHER" id="PTHR21450:SF2">
    <property type="entry name" value="FAMILY PROTEIN, PUTATIVE (DUF630 AND DUF632)-RELATED"/>
    <property type="match status" value="1"/>
</dbReference>
<evidence type="ECO:0000313" key="6">
    <source>
        <dbReference type="Proteomes" id="UP001443914"/>
    </source>
</evidence>
<evidence type="ECO:0000313" key="5">
    <source>
        <dbReference type="EMBL" id="KAK9691369.1"/>
    </source>
</evidence>
<feature type="transmembrane region" description="Helical" evidence="2">
    <location>
        <begin position="34"/>
        <end position="56"/>
    </location>
</feature>
<dbReference type="InterPro" id="IPR006868">
    <property type="entry name" value="DUF630"/>
</dbReference>
<evidence type="ECO:0000256" key="1">
    <source>
        <dbReference type="SAM" id="MobiDB-lite"/>
    </source>
</evidence>
<feature type="region of interest" description="Disordered" evidence="1">
    <location>
        <begin position="602"/>
        <end position="623"/>
    </location>
</feature>
<keyword evidence="2" id="KW-0812">Transmembrane</keyword>
<feature type="domain" description="DUF632" evidence="3">
    <location>
        <begin position="631"/>
        <end position="932"/>
    </location>
</feature>
<feature type="region of interest" description="Disordered" evidence="1">
    <location>
        <begin position="432"/>
        <end position="587"/>
    </location>
</feature>
<feature type="domain" description="DUF630" evidence="4">
    <location>
        <begin position="56"/>
        <end position="118"/>
    </location>
</feature>
<feature type="compositionally biased region" description="Basic and acidic residues" evidence="1">
    <location>
        <begin position="446"/>
        <end position="456"/>
    </location>
</feature>
<evidence type="ECO:0000259" key="4">
    <source>
        <dbReference type="Pfam" id="PF04783"/>
    </source>
</evidence>
<dbReference type="InterPro" id="IPR006867">
    <property type="entry name" value="DUF632"/>
</dbReference>
<feature type="compositionally biased region" description="Basic and acidic residues" evidence="1">
    <location>
        <begin position="569"/>
        <end position="587"/>
    </location>
</feature>
<dbReference type="Pfam" id="PF04783">
    <property type="entry name" value="DUF630"/>
    <property type="match status" value="1"/>
</dbReference>
<feature type="compositionally biased region" description="Polar residues" evidence="1">
    <location>
        <begin position="556"/>
        <end position="568"/>
    </location>
</feature>
<keyword evidence="2" id="KW-1133">Transmembrane helix</keyword>
<dbReference type="Proteomes" id="UP001443914">
    <property type="component" value="Unassembled WGS sequence"/>
</dbReference>
<keyword evidence="6" id="KW-1185">Reference proteome</keyword>
<organism evidence="5 6">
    <name type="scientific">Saponaria officinalis</name>
    <name type="common">Common soapwort</name>
    <name type="synonym">Lychnis saponaria</name>
    <dbReference type="NCBI Taxonomy" id="3572"/>
    <lineage>
        <taxon>Eukaryota</taxon>
        <taxon>Viridiplantae</taxon>
        <taxon>Streptophyta</taxon>
        <taxon>Embryophyta</taxon>
        <taxon>Tracheophyta</taxon>
        <taxon>Spermatophyta</taxon>
        <taxon>Magnoliopsida</taxon>
        <taxon>eudicotyledons</taxon>
        <taxon>Gunneridae</taxon>
        <taxon>Pentapetalae</taxon>
        <taxon>Caryophyllales</taxon>
        <taxon>Caryophyllaceae</taxon>
        <taxon>Caryophylleae</taxon>
        <taxon>Saponaria</taxon>
    </lineage>
</organism>
<feature type="compositionally biased region" description="Basic residues" evidence="1">
    <location>
        <begin position="216"/>
        <end position="225"/>
    </location>
</feature>
<feature type="compositionally biased region" description="Basic and acidic residues" evidence="1">
    <location>
        <begin position="156"/>
        <end position="165"/>
    </location>
</feature>
<dbReference type="PANTHER" id="PTHR21450">
    <property type="entry name" value="PROTEIN ALTERED PHOSPHATE STARVATION RESPONSE 1"/>
    <property type="match status" value="1"/>
</dbReference>